<protein>
    <submittedName>
        <fullName evidence="5">Glycosyl transferase family 1</fullName>
    </submittedName>
</protein>
<dbReference type="SUPFAM" id="SSF53756">
    <property type="entry name" value="UDP-Glycosyltransferase/glycogen phosphorylase"/>
    <property type="match status" value="1"/>
</dbReference>
<dbReference type="EMBL" id="LR778301">
    <property type="protein sequence ID" value="CAB1370373.1"/>
    <property type="molecule type" value="Genomic_DNA"/>
</dbReference>
<name>A0A6S6XZH3_9PROT</name>
<feature type="domain" description="Glycosyltransferase subfamily 4-like N-terminal" evidence="4">
    <location>
        <begin position="15"/>
        <end position="169"/>
    </location>
</feature>
<dbReference type="PANTHER" id="PTHR12526">
    <property type="entry name" value="GLYCOSYLTRANSFERASE"/>
    <property type="match status" value="1"/>
</dbReference>
<dbReference type="CDD" id="cd03801">
    <property type="entry name" value="GT4_PimA-like"/>
    <property type="match status" value="1"/>
</dbReference>
<dbReference type="InterPro" id="IPR028098">
    <property type="entry name" value="Glyco_trans_4-like_N"/>
</dbReference>
<proteinExistence type="predicted"/>
<organism evidence="5 6">
    <name type="scientific">Denitratisoma oestradiolicum</name>
    <dbReference type="NCBI Taxonomy" id="311182"/>
    <lineage>
        <taxon>Bacteria</taxon>
        <taxon>Pseudomonadati</taxon>
        <taxon>Pseudomonadota</taxon>
        <taxon>Betaproteobacteria</taxon>
        <taxon>Nitrosomonadales</taxon>
        <taxon>Sterolibacteriaceae</taxon>
        <taxon>Denitratisoma</taxon>
    </lineage>
</organism>
<feature type="domain" description="Glycosyl transferase family 1" evidence="3">
    <location>
        <begin position="175"/>
        <end position="341"/>
    </location>
</feature>
<dbReference type="RefSeq" id="WP_197970635.1">
    <property type="nucleotide sequence ID" value="NZ_LR778301.1"/>
</dbReference>
<dbReference type="Proteomes" id="UP000515733">
    <property type="component" value="Chromosome"/>
</dbReference>
<dbReference type="Pfam" id="PF13439">
    <property type="entry name" value="Glyco_transf_4"/>
    <property type="match status" value="1"/>
</dbReference>
<keyword evidence="1" id="KW-0328">Glycosyltransferase</keyword>
<evidence type="ECO:0000256" key="2">
    <source>
        <dbReference type="ARBA" id="ARBA00022679"/>
    </source>
</evidence>
<dbReference type="PANTHER" id="PTHR12526:SF510">
    <property type="entry name" value="D-INOSITOL 3-PHOSPHATE GLYCOSYLTRANSFERASE"/>
    <property type="match status" value="1"/>
</dbReference>
<evidence type="ECO:0000313" key="6">
    <source>
        <dbReference type="Proteomes" id="UP000515733"/>
    </source>
</evidence>
<accession>A0A6S6XZH3</accession>
<keyword evidence="2 5" id="KW-0808">Transferase</keyword>
<gene>
    <name evidence="5" type="ORF">DENOEST_3219</name>
</gene>
<dbReference type="GO" id="GO:0016757">
    <property type="term" value="F:glycosyltransferase activity"/>
    <property type="evidence" value="ECO:0007669"/>
    <property type="project" value="UniProtKB-KW"/>
</dbReference>
<evidence type="ECO:0000256" key="1">
    <source>
        <dbReference type="ARBA" id="ARBA00022676"/>
    </source>
</evidence>
<evidence type="ECO:0000313" key="5">
    <source>
        <dbReference type="EMBL" id="CAB1370373.1"/>
    </source>
</evidence>
<dbReference type="AlphaFoldDB" id="A0A6S6XZH3"/>
<keyword evidence="6" id="KW-1185">Reference proteome</keyword>
<sequence>MKGMHIVHTEASCGWGGQELRILSEASGLIGRGHRVTLLCPPESRIFAEATKFGVPVVALPIARKKLRGARALRAWLKAHRPDVVNTHSSTDAWLTALAGLGWKDAPPTVRTRHISAPTPTNGLTRWLYTQATRYIVTTGEKLRGELIARNGYPAAMITSVPTGIDDSRFGPADKAAARRALGLAEDAHYLGIVATLRSWKGHLHLLKAYAGLERPGWNLLVVGDGPMRGVLEDKARELGLADRVTFAGHREDPEQWLRAMDIFCLPSYANEGVPQAIVQAMLTALPIVTTPVGSICEAVEADASALVVPPQDPATLRLALQVMIDDPARAQALGAAARQRALANFTREAMLDRMEAIFRQLAEAGR</sequence>
<evidence type="ECO:0000259" key="4">
    <source>
        <dbReference type="Pfam" id="PF13439"/>
    </source>
</evidence>
<evidence type="ECO:0000259" key="3">
    <source>
        <dbReference type="Pfam" id="PF00534"/>
    </source>
</evidence>
<dbReference type="KEGG" id="doe:DENOEST_3219"/>
<dbReference type="Gene3D" id="3.40.50.2000">
    <property type="entry name" value="Glycogen Phosphorylase B"/>
    <property type="match status" value="2"/>
</dbReference>
<reference evidence="5 6" key="1">
    <citation type="submission" date="2020-03" db="EMBL/GenBank/DDBJ databases">
        <authorList>
            <consortium name="Genoscope - CEA"/>
            <person name="William W."/>
        </authorList>
    </citation>
    <scope>NUCLEOTIDE SEQUENCE [LARGE SCALE GENOMIC DNA]</scope>
    <source>
        <strain evidence="6">DSM 16959</strain>
    </source>
</reference>
<dbReference type="Pfam" id="PF00534">
    <property type="entry name" value="Glycos_transf_1"/>
    <property type="match status" value="1"/>
</dbReference>
<dbReference type="InterPro" id="IPR001296">
    <property type="entry name" value="Glyco_trans_1"/>
</dbReference>